<sequence>MEPSGSLDEKTGKCEKILGVLKKRSLIKKSNEKKCSYDHALYHQSTTQYDNEGSLSIQSSLDMLNCTGCPPWECIPSRIPCQYGNICQAGQANDALPIQVITDMSRNTDSGKSVCTPPRVPSSDDVARQIPNTYNEHDEKKYENAKFDEKKMNIQYEETK</sequence>
<evidence type="ECO:0000313" key="3">
    <source>
        <dbReference type="Proteomes" id="UP000596742"/>
    </source>
</evidence>
<comment type="caution">
    <text evidence="2">The sequence shown here is derived from an EMBL/GenBank/DDBJ whole genome shotgun (WGS) entry which is preliminary data.</text>
</comment>
<reference evidence="2" key="1">
    <citation type="submission" date="2018-11" db="EMBL/GenBank/DDBJ databases">
        <authorList>
            <person name="Alioto T."/>
            <person name="Alioto T."/>
        </authorList>
    </citation>
    <scope>NUCLEOTIDE SEQUENCE</scope>
</reference>
<gene>
    <name evidence="2" type="ORF">MGAL_10B002319</name>
</gene>
<name>A0A8B6G5M6_MYTGA</name>
<evidence type="ECO:0000256" key="1">
    <source>
        <dbReference type="SAM" id="MobiDB-lite"/>
    </source>
</evidence>
<feature type="region of interest" description="Disordered" evidence="1">
    <location>
        <begin position="107"/>
        <end position="128"/>
    </location>
</feature>
<dbReference type="Proteomes" id="UP000596742">
    <property type="component" value="Unassembled WGS sequence"/>
</dbReference>
<evidence type="ECO:0000313" key="2">
    <source>
        <dbReference type="EMBL" id="VDI59075.1"/>
    </source>
</evidence>
<organism evidence="2 3">
    <name type="scientific">Mytilus galloprovincialis</name>
    <name type="common">Mediterranean mussel</name>
    <dbReference type="NCBI Taxonomy" id="29158"/>
    <lineage>
        <taxon>Eukaryota</taxon>
        <taxon>Metazoa</taxon>
        <taxon>Spiralia</taxon>
        <taxon>Lophotrochozoa</taxon>
        <taxon>Mollusca</taxon>
        <taxon>Bivalvia</taxon>
        <taxon>Autobranchia</taxon>
        <taxon>Pteriomorphia</taxon>
        <taxon>Mytilida</taxon>
        <taxon>Mytiloidea</taxon>
        <taxon>Mytilidae</taxon>
        <taxon>Mytilinae</taxon>
        <taxon>Mytilus</taxon>
    </lineage>
</organism>
<accession>A0A8B6G5M6</accession>
<dbReference type="AlphaFoldDB" id="A0A8B6G5M6"/>
<dbReference type="EMBL" id="UYJE01007907">
    <property type="protein sequence ID" value="VDI59075.1"/>
    <property type="molecule type" value="Genomic_DNA"/>
</dbReference>
<protein>
    <submittedName>
        <fullName evidence="2">Uncharacterized protein</fullName>
    </submittedName>
</protein>
<proteinExistence type="predicted"/>
<keyword evidence="3" id="KW-1185">Reference proteome</keyword>